<accession>A0A8J2P2V8</accession>
<evidence type="ECO:0000256" key="1">
    <source>
        <dbReference type="SAM" id="Phobius"/>
    </source>
</evidence>
<dbReference type="EMBL" id="CAJVCH010307619">
    <property type="protein sequence ID" value="CAG7785936.1"/>
    <property type="molecule type" value="Genomic_DNA"/>
</dbReference>
<reference evidence="2" key="1">
    <citation type="submission" date="2021-06" db="EMBL/GenBank/DDBJ databases">
        <authorList>
            <person name="Hodson N. C."/>
            <person name="Mongue J. A."/>
            <person name="Jaron S. K."/>
        </authorList>
    </citation>
    <scope>NUCLEOTIDE SEQUENCE</scope>
</reference>
<feature type="non-terminal residue" evidence="2">
    <location>
        <position position="1"/>
    </location>
</feature>
<feature type="transmembrane region" description="Helical" evidence="1">
    <location>
        <begin position="7"/>
        <end position="26"/>
    </location>
</feature>
<dbReference type="Proteomes" id="UP000708208">
    <property type="component" value="Unassembled WGS sequence"/>
</dbReference>
<name>A0A8J2P2V8_9HEXA</name>
<dbReference type="AlphaFoldDB" id="A0A8J2P2V8"/>
<protein>
    <submittedName>
        <fullName evidence="2">Uncharacterized protein</fullName>
    </submittedName>
</protein>
<comment type="caution">
    <text evidence="2">The sequence shown here is derived from an EMBL/GenBank/DDBJ whole genome shotgun (WGS) entry which is preliminary data.</text>
</comment>
<keyword evidence="1" id="KW-0472">Membrane</keyword>
<gene>
    <name evidence="2" type="ORF">AFUS01_LOCUS24531</name>
</gene>
<keyword evidence="1" id="KW-0812">Transmembrane</keyword>
<keyword evidence="3" id="KW-1185">Reference proteome</keyword>
<evidence type="ECO:0000313" key="3">
    <source>
        <dbReference type="Proteomes" id="UP000708208"/>
    </source>
</evidence>
<organism evidence="2 3">
    <name type="scientific">Allacma fusca</name>
    <dbReference type="NCBI Taxonomy" id="39272"/>
    <lineage>
        <taxon>Eukaryota</taxon>
        <taxon>Metazoa</taxon>
        <taxon>Ecdysozoa</taxon>
        <taxon>Arthropoda</taxon>
        <taxon>Hexapoda</taxon>
        <taxon>Collembola</taxon>
        <taxon>Symphypleona</taxon>
        <taxon>Sminthuridae</taxon>
        <taxon>Allacma</taxon>
    </lineage>
</organism>
<proteinExistence type="predicted"/>
<feature type="transmembrane region" description="Helical" evidence="1">
    <location>
        <begin position="38"/>
        <end position="56"/>
    </location>
</feature>
<sequence length="115" mass="13089">MFDKMDVAFGYMVFANTLGLLPFHTFKLRDLLSGNWPIVIRYSFYACTLLLTAWTASSANARMGEMIPWLNNQLKVEPTSTKFSNLNSSRSRKLLKYRIQLLVAEINHGVGLKGK</sequence>
<evidence type="ECO:0000313" key="2">
    <source>
        <dbReference type="EMBL" id="CAG7785936.1"/>
    </source>
</evidence>
<keyword evidence="1" id="KW-1133">Transmembrane helix</keyword>